<dbReference type="Pfam" id="PF11611">
    <property type="entry name" value="DUF4352"/>
    <property type="match status" value="1"/>
</dbReference>
<evidence type="ECO:0000256" key="1">
    <source>
        <dbReference type="ARBA" id="ARBA00022729"/>
    </source>
</evidence>
<dbReference type="Gene3D" id="2.60.40.1240">
    <property type="match status" value="1"/>
</dbReference>
<evidence type="ECO:0000313" key="5">
    <source>
        <dbReference type="Proteomes" id="UP000178168"/>
    </source>
</evidence>
<sequence>MLKKNLHAIRAFFTVPKIPSGIFVLFLLAAILVTWFSVMTGYQTKESDLAQHHKIGETLTAPGLTFAVESVRQDAVGAGPLAPRPGYAFIVPTIEITNTGTTPIELAPLLHFHVRDRAGNVYVVAAIPSQGAQFSGSILPGDTIREELGFEVAQHVSDLTLYFEPGTVDRSMFAVDLTPQNTSWWSWRK</sequence>
<dbReference type="InterPro" id="IPR029050">
    <property type="entry name" value="Immunoprotect_excell_Ig-like"/>
</dbReference>
<evidence type="ECO:0000313" key="4">
    <source>
        <dbReference type="EMBL" id="OHA86260.1"/>
    </source>
</evidence>
<reference evidence="4 5" key="1">
    <citation type="journal article" date="2016" name="Nat. Commun.">
        <title>Thousands of microbial genomes shed light on interconnected biogeochemical processes in an aquifer system.</title>
        <authorList>
            <person name="Anantharaman K."/>
            <person name="Brown C.T."/>
            <person name="Hug L.A."/>
            <person name="Sharon I."/>
            <person name="Castelle C.J."/>
            <person name="Probst A.J."/>
            <person name="Thomas B.C."/>
            <person name="Singh A."/>
            <person name="Wilkins M.J."/>
            <person name="Karaoz U."/>
            <person name="Brodie E.L."/>
            <person name="Williams K.H."/>
            <person name="Hubbard S.S."/>
            <person name="Banfield J.F."/>
        </authorList>
    </citation>
    <scope>NUCLEOTIDE SEQUENCE [LARGE SCALE GENOMIC DNA]</scope>
</reference>
<keyword evidence="2" id="KW-0812">Transmembrane</keyword>
<keyword evidence="2" id="KW-1133">Transmembrane helix</keyword>
<evidence type="ECO:0000259" key="3">
    <source>
        <dbReference type="Pfam" id="PF11611"/>
    </source>
</evidence>
<accession>A0A1G2SMF3</accession>
<dbReference type="AlphaFoldDB" id="A0A1G2SMF3"/>
<protein>
    <recommendedName>
        <fullName evidence="3">DUF4352 domain-containing protein</fullName>
    </recommendedName>
</protein>
<dbReference type="EMBL" id="MHUZ01000005">
    <property type="protein sequence ID" value="OHA86260.1"/>
    <property type="molecule type" value="Genomic_DNA"/>
</dbReference>
<dbReference type="Proteomes" id="UP000178168">
    <property type="component" value="Unassembled WGS sequence"/>
</dbReference>
<feature type="transmembrane region" description="Helical" evidence="2">
    <location>
        <begin position="21"/>
        <end position="42"/>
    </location>
</feature>
<keyword evidence="2" id="KW-0472">Membrane</keyword>
<comment type="caution">
    <text evidence="4">The sequence shown here is derived from an EMBL/GenBank/DDBJ whole genome shotgun (WGS) entry which is preliminary data.</text>
</comment>
<evidence type="ECO:0000256" key="2">
    <source>
        <dbReference type="SAM" id="Phobius"/>
    </source>
</evidence>
<keyword evidence="1" id="KW-0732">Signal</keyword>
<name>A0A1G2SMF3_9BACT</name>
<gene>
    <name evidence="4" type="ORF">A2591_01710</name>
</gene>
<dbReference type="STRING" id="1802730.A2591_01710"/>
<dbReference type="InterPro" id="IPR029051">
    <property type="entry name" value="DUF4352"/>
</dbReference>
<organism evidence="4 5">
    <name type="scientific">Candidatus Yonathbacteria bacterium RIFOXYD1_FULL_52_36</name>
    <dbReference type="NCBI Taxonomy" id="1802730"/>
    <lineage>
        <taxon>Bacteria</taxon>
        <taxon>Candidatus Yonathiibacteriota</taxon>
    </lineage>
</organism>
<proteinExistence type="predicted"/>
<feature type="domain" description="DUF4352" evidence="3">
    <location>
        <begin position="53"/>
        <end position="167"/>
    </location>
</feature>